<dbReference type="InterPro" id="IPR051013">
    <property type="entry name" value="MBL_superfamily_lactonases"/>
</dbReference>
<evidence type="ECO:0000256" key="2">
    <source>
        <dbReference type="ARBA" id="ARBA00022723"/>
    </source>
</evidence>
<dbReference type="Proteomes" id="UP001152533">
    <property type="component" value="Unassembled WGS sequence"/>
</dbReference>
<sequence length="120" mass="13837">MALNRPIPLATGAVEIVLLDGGGFTTTDDTKIHEDGHLEPYYLYDWCFFIHHRATGRRMLWDLGIHNDRELYTPFVLNYHWTSCNPVGPRKSLITQLEDLGVMAEEIDTVIFRQEPKSPH</sequence>
<dbReference type="PANTHER" id="PTHR42978:SF4">
    <property type="entry name" value="METALLO-BETA-LACTAMASE DOMAIN-CONTAINING PROTEIN"/>
    <property type="match status" value="1"/>
</dbReference>
<dbReference type="AlphaFoldDB" id="A0A9W4W5B5"/>
<evidence type="ECO:0000256" key="1">
    <source>
        <dbReference type="ARBA" id="ARBA00007749"/>
    </source>
</evidence>
<organism evidence="5 6">
    <name type="scientific">Colletotrichum noveboracense</name>
    <dbReference type="NCBI Taxonomy" id="2664923"/>
    <lineage>
        <taxon>Eukaryota</taxon>
        <taxon>Fungi</taxon>
        <taxon>Dikarya</taxon>
        <taxon>Ascomycota</taxon>
        <taxon>Pezizomycotina</taxon>
        <taxon>Sordariomycetes</taxon>
        <taxon>Hypocreomycetidae</taxon>
        <taxon>Glomerellales</taxon>
        <taxon>Glomerellaceae</taxon>
        <taxon>Colletotrichum</taxon>
        <taxon>Colletotrichum gloeosporioides species complex</taxon>
    </lineage>
</organism>
<dbReference type="PANTHER" id="PTHR42978">
    <property type="entry name" value="QUORUM-QUENCHING LACTONASE YTNP-RELATED-RELATED"/>
    <property type="match status" value="1"/>
</dbReference>
<evidence type="ECO:0000256" key="3">
    <source>
        <dbReference type="ARBA" id="ARBA00022801"/>
    </source>
</evidence>
<comment type="similarity">
    <text evidence="1">Belongs to the metallo-beta-lactamase superfamily.</text>
</comment>
<reference evidence="5" key="1">
    <citation type="submission" date="2022-08" db="EMBL/GenBank/DDBJ databases">
        <authorList>
            <person name="Giroux E."/>
            <person name="Giroux E."/>
        </authorList>
    </citation>
    <scope>NUCLEOTIDE SEQUENCE</scope>
    <source>
        <strain evidence="5">H1091258</strain>
    </source>
</reference>
<dbReference type="InterPro" id="IPR036866">
    <property type="entry name" value="RibonucZ/Hydroxyglut_hydro"/>
</dbReference>
<protein>
    <submittedName>
        <fullName evidence="5">Uncharacterized protein</fullName>
    </submittedName>
</protein>
<name>A0A9W4W5B5_9PEZI</name>
<comment type="caution">
    <text evidence="5">The sequence shown here is derived from an EMBL/GenBank/DDBJ whole genome shotgun (WGS) entry which is preliminary data.</text>
</comment>
<evidence type="ECO:0000256" key="4">
    <source>
        <dbReference type="ARBA" id="ARBA00022833"/>
    </source>
</evidence>
<dbReference type="EMBL" id="CAMGZC010000112">
    <property type="protein sequence ID" value="CAI0643543.1"/>
    <property type="molecule type" value="Genomic_DNA"/>
</dbReference>
<feature type="non-terminal residue" evidence="5">
    <location>
        <position position="1"/>
    </location>
</feature>
<accession>A0A9W4W5B5</accession>
<dbReference type="GO" id="GO:0046872">
    <property type="term" value="F:metal ion binding"/>
    <property type="evidence" value="ECO:0007669"/>
    <property type="project" value="UniProtKB-KW"/>
</dbReference>
<keyword evidence="2" id="KW-0479">Metal-binding</keyword>
<gene>
    <name evidence="5" type="ORF">CGXH109_LOCUS26515</name>
</gene>
<dbReference type="Gene3D" id="3.60.15.10">
    <property type="entry name" value="Ribonuclease Z/Hydroxyacylglutathione hydrolase-like"/>
    <property type="match status" value="1"/>
</dbReference>
<proteinExistence type="inferred from homology"/>
<keyword evidence="4" id="KW-0862">Zinc</keyword>
<keyword evidence="3" id="KW-0378">Hydrolase</keyword>
<dbReference type="GO" id="GO:0016787">
    <property type="term" value="F:hydrolase activity"/>
    <property type="evidence" value="ECO:0007669"/>
    <property type="project" value="UniProtKB-KW"/>
</dbReference>
<keyword evidence="6" id="KW-1185">Reference proteome</keyword>
<evidence type="ECO:0000313" key="6">
    <source>
        <dbReference type="Proteomes" id="UP001152533"/>
    </source>
</evidence>
<evidence type="ECO:0000313" key="5">
    <source>
        <dbReference type="EMBL" id="CAI0643543.1"/>
    </source>
</evidence>